<proteinExistence type="predicted"/>
<protein>
    <recommendedName>
        <fullName evidence="4">Lipoprotein</fullName>
    </recommendedName>
</protein>
<feature type="chain" id="PRO_5001987134" description="Lipoprotein" evidence="1">
    <location>
        <begin position="26"/>
        <end position="259"/>
    </location>
</feature>
<feature type="signal peptide" evidence="1">
    <location>
        <begin position="1"/>
        <end position="25"/>
    </location>
</feature>
<evidence type="ECO:0000313" key="2">
    <source>
        <dbReference type="EMBL" id="KGN85642.1"/>
    </source>
</evidence>
<dbReference type="EMBL" id="JRAI01000050">
    <property type="protein sequence ID" value="KGN85642.1"/>
    <property type="molecule type" value="Genomic_DNA"/>
</dbReference>
<keyword evidence="1" id="KW-0732">Signal</keyword>
<dbReference type="OrthoDB" id="1496162at2"/>
<comment type="caution">
    <text evidence="2">The sequence shown here is derived from an EMBL/GenBank/DDBJ whole genome shotgun (WGS) entry which is preliminary data.</text>
</comment>
<dbReference type="RefSeq" id="WP_039420967.1">
    <property type="nucleotide sequence ID" value="NZ_JRAI01000050.1"/>
</dbReference>
<dbReference type="PROSITE" id="PS51257">
    <property type="entry name" value="PROKAR_LIPOPROTEIN"/>
    <property type="match status" value="1"/>
</dbReference>
<dbReference type="Proteomes" id="UP000030130">
    <property type="component" value="Unassembled WGS sequence"/>
</dbReference>
<dbReference type="Gene3D" id="1.20.120.1620">
    <property type="match status" value="1"/>
</dbReference>
<organism evidence="2 3">
    <name type="scientific">Porphyromonas gulae</name>
    <dbReference type="NCBI Taxonomy" id="111105"/>
    <lineage>
        <taxon>Bacteria</taxon>
        <taxon>Pseudomonadati</taxon>
        <taxon>Bacteroidota</taxon>
        <taxon>Bacteroidia</taxon>
        <taxon>Bacteroidales</taxon>
        <taxon>Porphyromonadaceae</taxon>
        <taxon>Porphyromonas</taxon>
    </lineage>
</organism>
<reference evidence="2 3" key="1">
    <citation type="submission" date="2014-08" db="EMBL/GenBank/DDBJ databases">
        <title>Porphyromonas gulae strain:COT-052_OH1451 Genome sequencing.</title>
        <authorList>
            <person name="Wallis C."/>
            <person name="Deusch O."/>
            <person name="O'Flynn C."/>
            <person name="Davis I."/>
            <person name="Jospin G."/>
            <person name="Darling A.E."/>
            <person name="Coil D.A."/>
            <person name="Alexiev A."/>
            <person name="Horsfall A."/>
            <person name="Kirkwood N."/>
            <person name="Harris S."/>
            <person name="Eisen J.A."/>
        </authorList>
    </citation>
    <scope>NUCLEOTIDE SEQUENCE [LARGE SCALE GENOMIC DNA]</scope>
    <source>
        <strain evidence="3">COT-052 OH1451</strain>
    </source>
</reference>
<gene>
    <name evidence="2" type="ORF">HR08_05495</name>
</gene>
<evidence type="ECO:0000313" key="3">
    <source>
        <dbReference type="Proteomes" id="UP000030130"/>
    </source>
</evidence>
<name>A0A0A2GPY9_9PORP</name>
<evidence type="ECO:0008006" key="4">
    <source>
        <dbReference type="Google" id="ProtNLM"/>
    </source>
</evidence>
<evidence type="ECO:0000256" key="1">
    <source>
        <dbReference type="SAM" id="SignalP"/>
    </source>
</evidence>
<dbReference type="STRING" id="111105.HR09_00540"/>
<dbReference type="InterPro" id="IPR038314">
    <property type="entry name" value="T6SS_sf"/>
</dbReference>
<dbReference type="AlphaFoldDB" id="A0A0A2GPY9"/>
<sequence length="259" mass="29977">MKRLYFILALSVLSLASCYGLHTTADLKKTEVQRELLKEYFLCACITEGFKDKQIAEYDISQSVYSDILRYSSEAFQEVNNYAKNFVETTAPSPIADLGNKRAVILSCIEKYKSKELGKFIKSMDKQLSADSQSLQTTIINGDVYIYEYAMKKPNQAHIGFIIINNDLIVQDIYFTVNFSKEQVKNISRRDNAITNTVQYSKREDGNILIDRNKFLCYDSENFVSRQKLISDNIYKMIHPSFFEMTNKERLKILNELSM</sequence>
<accession>A0A0A2GPY9</accession>